<comment type="caution">
    <text evidence="3">The sequence shown here is derived from an EMBL/GenBank/DDBJ whole genome shotgun (WGS) entry which is preliminary data.</text>
</comment>
<dbReference type="Gene3D" id="3.40.190.150">
    <property type="entry name" value="Bordetella uptake gene, domain 1"/>
    <property type="match status" value="1"/>
</dbReference>
<feature type="chain" id="PRO_5045212540" evidence="2">
    <location>
        <begin position="23"/>
        <end position="345"/>
    </location>
</feature>
<keyword evidence="2" id="KW-0732">Signal</keyword>
<dbReference type="EMBL" id="JAUZQE010000016">
    <property type="protein sequence ID" value="MDR4125992.1"/>
    <property type="molecule type" value="Genomic_DNA"/>
</dbReference>
<sequence>MRRARRFVRTVVLMGSAVLAGAAAMGVARSDHARQTQAVAAHADWPQGPVTLVVTFPPGGGTDTLARRLADRLHYRYGHAFVVENRSGASGNIGAQAVARARPDGHTLLVANSSYAINPSVFSELGFDPARDLVGVINVAYVPSVIVTRAESPWPDLLSAVDAGRGKVAGQDDVPAYASCGNGTPQHVAAAMLNQSTGSQWLHVPYRGCGPALIDVMAGTVDLAVVTASSALPHIQAGSLRALAVTSPERSALLPDIPSVAELGVTGYALNQWHGLLAPGTTPAPLIERIHAAVNAVLAEPAVQQELIGMGYDLAEGEARDFQHVIREDLDRFAVAARRMGLKVN</sequence>
<evidence type="ECO:0000256" key="1">
    <source>
        <dbReference type="ARBA" id="ARBA00006987"/>
    </source>
</evidence>
<feature type="signal peptide" evidence="2">
    <location>
        <begin position="1"/>
        <end position="22"/>
    </location>
</feature>
<evidence type="ECO:0000313" key="3">
    <source>
        <dbReference type="EMBL" id="MDR4125992.1"/>
    </source>
</evidence>
<dbReference type="InterPro" id="IPR042100">
    <property type="entry name" value="Bug_dom1"/>
</dbReference>
<evidence type="ECO:0000256" key="2">
    <source>
        <dbReference type="SAM" id="SignalP"/>
    </source>
</evidence>
<dbReference type="PANTHER" id="PTHR42928:SF5">
    <property type="entry name" value="BLR1237 PROTEIN"/>
    <property type="match status" value="1"/>
</dbReference>
<dbReference type="RefSeq" id="WP_347287015.1">
    <property type="nucleotide sequence ID" value="NZ_JAUZQE010000016.1"/>
</dbReference>
<organism evidence="3 4">
    <name type="scientific">Yanghanlia caeni</name>
    <dbReference type="NCBI Taxonomy" id="3064283"/>
    <lineage>
        <taxon>Bacteria</taxon>
        <taxon>Pseudomonadati</taxon>
        <taxon>Pseudomonadota</taxon>
        <taxon>Betaproteobacteria</taxon>
        <taxon>Burkholderiales</taxon>
        <taxon>Alcaligenaceae</taxon>
        <taxon>Yanghanlia</taxon>
    </lineage>
</organism>
<dbReference type="Pfam" id="PF03401">
    <property type="entry name" value="TctC"/>
    <property type="match status" value="1"/>
</dbReference>
<reference evidence="3 4" key="1">
    <citation type="submission" date="2023-08" db="EMBL/GenBank/DDBJ databases">
        <title>Alcaligenaceae gen. nov., a novel taxon isolated from the sludge of Yixing Pesticide Factory.</title>
        <authorList>
            <person name="Ruan L."/>
        </authorList>
    </citation>
    <scope>NUCLEOTIDE SEQUENCE [LARGE SCALE GENOMIC DNA]</scope>
    <source>
        <strain evidence="3 4">LG-2</strain>
    </source>
</reference>
<evidence type="ECO:0000313" key="4">
    <source>
        <dbReference type="Proteomes" id="UP001232156"/>
    </source>
</evidence>
<dbReference type="CDD" id="cd13578">
    <property type="entry name" value="PBP2_Bug27"/>
    <property type="match status" value="1"/>
</dbReference>
<comment type="similarity">
    <text evidence="1">Belongs to the UPF0065 (bug) family.</text>
</comment>
<dbReference type="SUPFAM" id="SSF53850">
    <property type="entry name" value="Periplasmic binding protein-like II"/>
    <property type="match status" value="1"/>
</dbReference>
<dbReference type="InterPro" id="IPR005064">
    <property type="entry name" value="BUG"/>
</dbReference>
<keyword evidence="4" id="KW-1185">Reference proteome</keyword>
<accession>A0ABU1D6V3</accession>
<proteinExistence type="inferred from homology"/>
<dbReference type="PANTHER" id="PTHR42928">
    <property type="entry name" value="TRICARBOXYLATE-BINDING PROTEIN"/>
    <property type="match status" value="1"/>
</dbReference>
<dbReference type="PIRSF" id="PIRSF017082">
    <property type="entry name" value="YflP"/>
    <property type="match status" value="1"/>
</dbReference>
<gene>
    <name evidence="3" type="ORF">Q8947_08340</name>
</gene>
<protein>
    <submittedName>
        <fullName evidence="3">Tripartite tricarboxylate transporter substrate binding protein</fullName>
    </submittedName>
</protein>
<dbReference type="Proteomes" id="UP001232156">
    <property type="component" value="Unassembled WGS sequence"/>
</dbReference>
<name>A0ABU1D6V3_9BURK</name>
<dbReference type="Gene3D" id="3.40.190.10">
    <property type="entry name" value="Periplasmic binding protein-like II"/>
    <property type="match status" value="1"/>
</dbReference>